<evidence type="ECO:0000313" key="3">
    <source>
        <dbReference type="Proteomes" id="UP000248536"/>
    </source>
</evidence>
<feature type="transmembrane region" description="Helical" evidence="1">
    <location>
        <begin position="42"/>
        <end position="64"/>
    </location>
</feature>
<evidence type="ECO:0008006" key="4">
    <source>
        <dbReference type="Google" id="ProtNLM"/>
    </source>
</evidence>
<evidence type="ECO:0000313" key="2">
    <source>
        <dbReference type="EMBL" id="AWX43283.1"/>
    </source>
</evidence>
<dbReference type="EMBL" id="CP030104">
    <property type="protein sequence ID" value="AWX43283.1"/>
    <property type="molecule type" value="Genomic_DNA"/>
</dbReference>
<dbReference type="KEGG" id="spon:HME9304_00270"/>
<dbReference type="AlphaFoldDB" id="A0A2Z4LNG2"/>
<evidence type="ECO:0000256" key="1">
    <source>
        <dbReference type="SAM" id="Phobius"/>
    </source>
</evidence>
<feature type="transmembrane region" description="Helical" evidence="1">
    <location>
        <begin position="84"/>
        <end position="113"/>
    </location>
</feature>
<keyword evidence="1" id="KW-0472">Membrane</keyword>
<reference evidence="2 3" key="1">
    <citation type="submission" date="2018-06" db="EMBL/GenBank/DDBJ databases">
        <title>Spongiibacterium sp. HME9304 Genome sequencing and assembly.</title>
        <authorList>
            <person name="Kang H."/>
            <person name="Kim H."/>
            <person name="Joh K."/>
        </authorList>
    </citation>
    <scope>NUCLEOTIDE SEQUENCE [LARGE SCALE GENOMIC DNA]</scope>
    <source>
        <strain evidence="2 3">HME9304</strain>
    </source>
</reference>
<feature type="transmembrane region" description="Helical" evidence="1">
    <location>
        <begin position="17"/>
        <end position="35"/>
    </location>
</feature>
<keyword evidence="1" id="KW-1133">Transmembrane helix</keyword>
<feature type="transmembrane region" description="Helical" evidence="1">
    <location>
        <begin position="125"/>
        <end position="144"/>
    </location>
</feature>
<keyword evidence="3" id="KW-1185">Reference proteome</keyword>
<gene>
    <name evidence="2" type="ORF">HME9304_00270</name>
</gene>
<keyword evidence="1" id="KW-0812">Transmembrane</keyword>
<proteinExistence type="predicted"/>
<dbReference type="RefSeq" id="WP_112376875.1">
    <property type="nucleotide sequence ID" value="NZ_CP030104.1"/>
</dbReference>
<dbReference type="Proteomes" id="UP000248536">
    <property type="component" value="Chromosome"/>
</dbReference>
<dbReference type="OrthoDB" id="798769at2"/>
<name>A0A2Z4LNG2_9FLAO</name>
<organism evidence="2 3">
    <name type="scientific">Flagellimonas maritima</name>
    <dbReference type="NCBI Taxonomy" id="1383885"/>
    <lineage>
        <taxon>Bacteria</taxon>
        <taxon>Pseudomonadati</taxon>
        <taxon>Bacteroidota</taxon>
        <taxon>Flavobacteriia</taxon>
        <taxon>Flavobacteriales</taxon>
        <taxon>Flavobacteriaceae</taxon>
        <taxon>Flagellimonas</taxon>
    </lineage>
</organism>
<protein>
    <recommendedName>
        <fullName evidence="4">Prepilin type IV endopeptidase peptidase domain-containing protein</fullName>
    </recommendedName>
</protein>
<accession>A0A2Z4LNG2</accession>
<sequence length="153" mass="17595">MACLAFITYQDFKERKVFWFLFPLVMVLLGMLHFLHVESFEILLYYALVNTLLVTGIITILYLYTRFINQKKFLNHSLGLGDILFFYAFAIGFPTITFLILFVGATIFSLFGFLSIKNSLKKKGVPLAGLMSVFMVFVMLYSIISKNPTLYGH</sequence>